<dbReference type="InterPro" id="IPR043502">
    <property type="entry name" value="DNA/RNA_pol_sf"/>
</dbReference>
<dbReference type="Gene3D" id="3.30.70.270">
    <property type="match status" value="1"/>
</dbReference>
<dbReference type="PROSITE" id="PS50173">
    <property type="entry name" value="UMUC"/>
    <property type="match status" value="1"/>
</dbReference>
<evidence type="ECO:0000256" key="2">
    <source>
        <dbReference type="ARBA" id="ARBA00025589"/>
    </source>
</evidence>
<dbReference type="EC" id="2.7.7.7" evidence="4"/>
<keyword evidence="4" id="KW-0963">Cytoplasm</keyword>
<keyword evidence="4 7" id="KW-0548">Nucleotidyltransferase</keyword>
<gene>
    <name evidence="4 7" type="primary">dinB</name>
    <name evidence="7" type="ORF">P5G52_14440</name>
</gene>
<keyword evidence="4" id="KW-0515">Mutator protein</keyword>
<evidence type="ECO:0000256" key="1">
    <source>
        <dbReference type="ARBA" id="ARBA00010945"/>
    </source>
</evidence>
<keyword evidence="4" id="KW-0239">DNA-directed DNA polymerase</keyword>
<dbReference type="Pfam" id="PF00817">
    <property type="entry name" value="IMS"/>
    <property type="match status" value="1"/>
</dbReference>
<feature type="compositionally biased region" description="Basic and acidic residues" evidence="5">
    <location>
        <begin position="441"/>
        <end position="450"/>
    </location>
</feature>
<dbReference type="InterPro" id="IPR022880">
    <property type="entry name" value="DNApol_IV"/>
</dbReference>
<dbReference type="InterPro" id="IPR001126">
    <property type="entry name" value="UmuC"/>
</dbReference>
<comment type="catalytic activity">
    <reaction evidence="3 4">
        <text>DNA(n) + a 2'-deoxyribonucleoside 5'-triphosphate = DNA(n+1) + diphosphate</text>
        <dbReference type="Rhea" id="RHEA:22508"/>
        <dbReference type="Rhea" id="RHEA-COMP:17339"/>
        <dbReference type="Rhea" id="RHEA-COMP:17340"/>
        <dbReference type="ChEBI" id="CHEBI:33019"/>
        <dbReference type="ChEBI" id="CHEBI:61560"/>
        <dbReference type="ChEBI" id="CHEBI:173112"/>
        <dbReference type="EC" id="2.7.7.7"/>
    </reaction>
</comment>
<dbReference type="NCBIfam" id="NF002677">
    <property type="entry name" value="PRK02406.1"/>
    <property type="match status" value="1"/>
</dbReference>
<dbReference type="SUPFAM" id="SSF100879">
    <property type="entry name" value="Lesion bypass DNA polymerase (Y-family), little finger domain"/>
    <property type="match status" value="1"/>
</dbReference>
<dbReference type="InterPro" id="IPR050116">
    <property type="entry name" value="DNA_polymerase-Y"/>
</dbReference>
<keyword evidence="4" id="KW-0235">DNA replication</keyword>
<evidence type="ECO:0000256" key="4">
    <source>
        <dbReference type="HAMAP-Rule" id="MF_01113"/>
    </source>
</evidence>
<feature type="binding site" evidence="4">
    <location>
        <position position="21"/>
    </location>
    <ligand>
        <name>Mg(2+)</name>
        <dbReference type="ChEBI" id="CHEBI:18420"/>
    </ligand>
</feature>
<dbReference type="Gene3D" id="1.10.150.20">
    <property type="entry name" value="5' to 3' exonuclease, C-terminal subdomain"/>
    <property type="match status" value="1"/>
</dbReference>
<dbReference type="Proteomes" id="UP001174209">
    <property type="component" value="Unassembled WGS sequence"/>
</dbReference>
<evidence type="ECO:0000256" key="3">
    <source>
        <dbReference type="ARBA" id="ARBA00049244"/>
    </source>
</evidence>
<comment type="subunit">
    <text evidence="4">Monomer.</text>
</comment>
<keyword evidence="4" id="KW-0227">DNA damage</keyword>
<comment type="function">
    <text evidence="2 4">Poorly processive, error-prone DNA polymerase involved in untargeted mutagenesis. Copies undamaged DNA at stalled replication forks, which arise in vivo from mismatched or misaligned primer ends. These misaligned primers can be extended by PolIV. Exhibits no 3'-5' exonuclease (proofreading) activity. May be involved in translesional synthesis, in conjunction with the beta clamp from PolIII.</text>
</comment>
<organism evidence="7 8">
    <name type="scientific">Arthrobacter burdickii</name>
    <dbReference type="NCBI Taxonomy" id="3035920"/>
    <lineage>
        <taxon>Bacteria</taxon>
        <taxon>Bacillati</taxon>
        <taxon>Actinomycetota</taxon>
        <taxon>Actinomycetes</taxon>
        <taxon>Micrococcales</taxon>
        <taxon>Micrococcaceae</taxon>
        <taxon>Arthrobacter</taxon>
    </lineage>
</organism>
<evidence type="ECO:0000313" key="8">
    <source>
        <dbReference type="Proteomes" id="UP001174209"/>
    </source>
</evidence>
<dbReference type="PANTHER" id="PTHR11076">
    <property type="entry name" value="DNA REPAIR POLYMERASE UMUC / TRANSFERASE FAMILY MEMBER"/>
    <property type="match status" value="1"/>
</dbReference>
<dbReference type="CDD" id="cd03586">
    <property type="entry name" value="PolY_Pol_IV_kappa"/>
    <property type="match status" value="1"/>
</dbReference>
<dbReference type="GO" id="GO:0003887">
    <property type="term" value="F:DNA-directed DNA polymerase activity"/>
    <property type="evidence" value="ECO:0007669"/>
    <property type="project" value="UniProtKB-EC"/>
</dbReference>
<dbReference type="PANTHER" id="PTHR11076:SF33">
    <property type="entry name" value="DNA POLYMERASE KAPPA"/>
    <property type="match status" value="1"/>
</dbReference>
<keyword evidence="4" id="KW-0479">Metal-binding</keyword>
<feature type="domain" description="UmuC" evidence="6">
    <location>
        <begin position="17"/>
        <end position="197"/>
    </location>
</feature>
<dbReference type="Gene3D" id="3.40.1170.60">
    <property type="match status" value="1"/>
</dbReference>
<dbReference type="Pfam" id="PF11799">
    <property type="entry name" value="IMS_C"/>
    <property type="match status" value="1"/>
</dbReference>
<dbReference type="EMBL" id="JAROCG010000001">
    <property type="protein sequence ID" value="MDN4612064.1"/>
    <property type="molecule type" value="Genomic_DNA"/>
</dbReference>
<name>A0ABT8K3X4_9MICC</name>
<evidence type="ECO:0000313" key="7">
    <source>
        <dbReference type="EMBL" id="MDN4612064.1"/>
    </source>
</evidence>
<keyword evidence="8" id="KW-1185">Reference proteome</keyword>
<reference evidence="7" key="1">
    <citation type="submission" date="2023-06" db="EMBL/GenBank/DDBJ databases">
        <title>MT1 and MT2 Draft Genomes of Novel Species.</title>
        <authorList>
            <person name="Venkateswaran K."/>
        </authorList>
    </citation>
    <scope>NUCLEOTIDE SEQUENCE</scope>
    <source>
        <strain evidence="7">IIF3SC-B10</strain>
    </source>
</reference>
<feature type="binding site" evidence="4">
    <location>
        <position position="115"/>
    </location>
    <ligand>
        <name>Mg(2+)</name>
        <dbReference type="ChEBI" id="CHEBI:18420"/>
    </ligand>
</feature>
<protein>
    <recommendedName>
        <fullName evidence="4">DNA polymerase IV</fullName>
        <shortName evidence="4">Pol IV</shortName>
        <ecNumber evidence="4">2.7.7.7</ecNumber>
    </recommendedName>
</protein>
<feature type="region of interest" description="Disordered" evidence="5">
    <location>
        <begin position="388"/>
        <end position="450"/>
    </location>
</feature>
<dbReference type="SUPFAM" id="SSF56672">
    <property type="entry name" value="DNA/RNA polymerases"/>
    <property type="match status" value="1"/>
</dbReference>
<dbReference type="Gene3D" id="3.30.1490.100">
    <property type="entry name" value="DNA polymerase, Y-family, little finger domain"/>
    <property type="match status" value="1"/>
</dbReference>
<feature type="active site" evidence="4">
    <location>
        <position position="116"/>
    </location>
</feature>
<accession>A0ABT8K3X4</accession>
<dbReference type="InterPro" id="IPR043128">
    <property type="entry name" value="Rev_trsase/Diguanyl_cyclase"/>
</dbReference>
<dbReference type="InterPro" id="IPR017961">
    <property type="entry name" value="DNA_pol_Y-fam_little_finger"/>
</dbReference>
<comment type="caution">
    <text evidence="7">The sequence shown here is derived from an EMBL/GenBank/DDBJ whole genome shotgun (WGS) entry which is preliminary data.</text>
</comment>
<dbReference type="NCBIfam" id="NF003015">
    <property type="entry name" value="PRK03858.1"/>
    <property type="match status" value="1"/>
</dbReference>
<comment type="subcellular location">
    <subcellularLocation>
        <location evidence="4">Cytoplasm</location>
    </subcellularLocation>
</comment>
<sequence length="450" mass="48214">MPNDEGPRIAEHAECSILHIDMDAFFVSVELLDHPHLRGVPVVVGSPSGRSVVLSASYEARKFGVRSAMPMAVAMRQCPTAVILPPHHARYSEVSGQVMQIFRSVTPEVEQLSVDEAFLDVSGSIRRLGGPRAIGEQVRAEIRSSLGITASVGAATTKFVAKIASTRVKPDGLLLIPGDQTVAYLHTLPVSALWGVGAKTQEVLARIGIRTVEDVAHTPLPTLKRLLGVSGEHVHHLAWGRDPRRVVVSRPEKSIGAEETFSRDVDDSDVLRRELLRLAHRTATRLRASGYRAGGVSLKLRYADFSTLTRSKRLDEPVDSANALYGAATALLAALGERPMSVRLIGLRAESLESGGDGSTQLTIDRRDDNWRIAERALDDVNRKFGDAGVVPAGLLSPRSGRRQTGGSGERPAGNHGPDPGPDGANRAGVPSAPGAPPAQRGDDGRKPRR</sequence>
<keyword evidence="4" id="KW-0234">DNA repair</keyword>
<evidence type="ECO:0000259" key="6">
    <source>
        <dbReference type="PROSITE" id="PS50173"/>
    </source>
</evidence>
<dbReference type="HAMAP" id="MF_01113">
    <property type="entry name" value="DNApol_IV"/>
    <property type="match status" value="1"/>
</dbReference>
<comment type="similarity">
    <text evidence="1 4">Belongs to the DNA polymerase type-Y family.</text>
</comment>
<comment type="cofactor">
    <cofactor evidence="4">
        <name>Mg(2+)</name>
        <dbReference type="ChEBI" id="CHEBI:18420"/>
    </cofactor>
    <text evidence="4">Binds 2 magnesium ions per subunit.</text>
</comment>
<evidence type="ECO:0000256" key="5">
    <source>
        <dbReference type="SAM" id="MobiDB-lite"/>
    </source>
</evidence>
<keyword evidence="4" id="KW-0460">Magnesium</keyword>
<dbReference type="InterPro" id="IPR036775">
    <property type="entry name" value="DNA_pol_Y-fam_lit_finger_sf"/>
</dbReference>
<feature type="site" description="Substrate discrimination" evidence="4">
    <location>
        <position position="26"/>
    </location>
</feature>
<keyword evidence="4 7" id="KW-0808">Transferase</keyword>
<keyword evidence="4" id="KW-0238">DNA-binding</keyword>
<proteinExistence type="inferred from homology"/>